<gene>
    <name evidence="2" type="ORF">E4L95_01980</name>
</gene>
<feature type="compositionally biased region" description="Basic and acidic residues" evidence="1">
    <location>
        <begin position="528"/>
        <end position="538"/>
    </location>
</feature>
<evidence type="ECO:0000256" key="1">
    <source>
        <dbReference type="SAM" id="MobiDB-lite"/>
    </source>
</evidence>
<reference evidence="2 3" key="1">
    <citation type="submission" date="2019-03" db="EMBL/GenBank/DDBJ databases">
        <authorList>
            <person name="Li J."/>
        </authorList>
    </citation>
    <scope>NUCLEOTIDE SEQUENCE [LARGE SCALE GENOMIC DNA]</scope>
    <source>
        <strain evidence="2 3">3058</strain>
    </source>
</reference>
<name>A0A4Z1CS92_9RHOB</name>
<evidence type="ECO:0008006" key="4">
    <source>
        <dbReference type="Google" id="ProtNLM"/>
    </source>
</evidence>
<dbReference type="OrthoDB" id="7311517at2"/>
<dbReference type="RefSeq" id="WP_135816156.1">
    <property type="nucleotide sequence ID" value="NZ_SRPG01000009.1"/>
</dbReference>
<evidence type="ECO:0000313" key="2">
    <source>
        <dbReference type="EMBL" id="TGN68280.1"/>
    </source>
</evidence>
<protein>
    <recommendedName>
        <fullName evidence="4">Phage tail tape measure protein</fullName>
    </recommendedName>
</protein>
<feature type="compositionally biased region" description="Gly residues" evidence="1">
    <location>
        <begin position="540"/>
        <end position="551"/>
    </location>
</feature>
<proteinExistence type="predicted"/>
<sequence>MNEMTGLIVDVEARINKLERGLKQANDRQRKAAGEMERRAKQSADRINNTYGQMSNGIGASFARMSKLALPFAGGLVAGVVGGGVAGLVGNLDRVAEGIANIGNEAKRAGVDKTTFQEWAFVADQNRIGIDAMVDALKELHIRAGEFLLDDTGAGAEAFKKLGYSAETLKTRLQDPSALMTEILGKLGQFDQAGRSFLLEEIFGGAGGEQLSSLIGQSESALRDTIARAHEVGAVLDDELIAKAAEIDRKFGEMTARVSNFGKRAVIAIAEMGTELADFRDRLDSIFANEAEGRAILGNEIYDSLARDRQAVDDQADALRRLDGEYQRIAEEADRAGMAMAGAIGTLDSYGYDSAADGLRSTYAEMQALVAAFRDGEISGEDFTAKLADLEAAAQTAFAELEASDRVQFSGVISQLDALGGTITGIISLAASMKSALANAAGVGAGQHQGDALRQRHAAEAASLDSLNAQRDALDRFSDAEAARNSATSEQLRLQREVEAVRTRAEEAGAPITDRMAQDAAQAALTAEDARREAEKAARGSGGSKGGAGGGEKSEKLDEFAREVQAIRERTFALQTETAVLVSLAASGDRVGNAMDFAAAKSNLLVAAQQAGQAVTPALEAQVDALARSYVAAGEAADVAAKKGKEIEDSTKRGADAFTDLAMAATEGSASFANALRNLAAEIMRTQVMKLMTGFASGSAGGIFAGVGGLLGFADGGFTGHGGKYEPAGVVHRGEYVFSKETVARLGAGNLDRLHQTAKRGYAEGGLVASTAKVAQVASAQSGAQMTGPEGVTIGSATINTTVNVQGGGAGAPEGNADLASKITREVEQNLRGFIQSEMVQQKRPGGLMR</sequence>
<accession>A0A4Z1CS92</accession>
<dbReference type="AlphaFoldDB" id="A0A4Z1CS92"/>
<organism evidence="2 3">
    <name type="scientific">Paracoccus liaowanqingii</name>
    <dbReference type="NCBI Taxonomy" id="2560053"/>
    <lineage>
        <taxon>Bacteria</taxon>
        <taxon>Pseudomonadati</taxon>
        <taxon>Pseudomonadota</taxon>
        <taxon>Alphaproteobacteria</taxon>
        <taxon>Rhodobacterales</taxon>
        <taxon>Paracoccaceae</taxon>
        <taxon>Paracoccus</taxon>
    </lineage>
</organism>
<evidence type="ECO:0000313" key="3">
    <source>
        <dbReference type="Proteomes" id="UP000297972"/>
    </source>
</evidence>
<dbReference type="Proteomes" id="UP000297972">
    <property type="component" value="Unassembled WGS sequence"/>
</dbReference>
<comment type="caution">
    <text evidence="2">The sequence shown here is derived from an EMBL/GenBank/DDBJ whole genome shotgun (WGS) entry which is preliminary data.</text>
</comment>
<feature type="region of interest" description="Disordered" evidence="1">
    <location>
        <begin position="23"/>
        <end position="43"/>
    </location>
</feature>
<feature type="region of interest" description="Disordered" evidence="1">
    <location>
        <begin position="519"/>
        <end position="556"/>
    </location>
</feature>
<dbReference type="EMBL" id="SRPG01000009">
    <property type="protein sequence ID" value="TGN68280.1"/>
    <property type="molecule type" value="Genomic_DNA"/>
</dbReference>
<keyword evidence="3" id="KW-1185">Reference proteome</keyword>